<keyword evidence="3" id="KW-1185">Reference proteome</keyword>
<dbReference type="KEGG" id="rmm:ROSMUCSMR3_03630"/>
<dbReference type="InterPro" id="IPR008579">
    <property type="entry name" value="UGlyAH_Cupin_dom"/>
</dbReference>
<evidence type="ECO:0000313" key="3">
    <source>
        <dbReference type="Proteomes" id="UP000192273"/>
    </source>
</evidence>
<name>A0A1V0RTI8_9RHOB</name>
<organism evidence="2 3">
    <name type="scientific">Roseovarius mucosus</name>
    <dbReference type="NCBI Taxonomy" id="215743"/>
    <lineage>
        <taxon>Bacteria</taxon>
        <taxon>Pseudomonadati</taxon>
        <taxon>Pseudomonadota</taxon>
        <taxon>Alphaproteobacteria</taxon>
        <taxon>Rhodobacterales</taxon>
        <taxon>Roseobacteraceae</taxon>
        <taxon>Roseovarius</taxon>
    </lineage>
</organism>
<sequence>MRDNTGIIRLHANGLDGLTPVAVDPAEFDTPPEAQNLHIYFADPALGLNVGVWQSAPMQEAFGPFPGDEFIVMLEGAFGLRDGAGTGVGAGAKAGQCAAIRNGIPVSWHQDGSVRKFFMTYNDPRAAAPQDLTAEGGLTTLSPEMTLTDAELMEDTSTPQRDRILFSNDLGNFDVGLWDTQVLNTELEPFPYHEMAQVLEGEVYLTEADGTRHHFTAGDVFFIPAGTPCIWHVPSYLRKFYAALDPENRPDG</sequence>
<dbReference type="PANTHER" id="PTHR40943">
    <property type="entry name" value="CYTOPLASMIC PROTEIN-RELATED"/>
    <property type="match status" value="1"/>
</dbReference>
<evidence type="ECO:0000313" key="2">
    <source>
        <dbReference type="EMBL" id="ARE85083.1"/>
    </source>
</evidence>
<dbReference type="SUPFAM" id="SSF51182">
    <property type="entry name" value="RmlC-like cupins"/>
    <property type="match status" value="2"/>
</dbReference>
<gene>
    <name evidence="2" type="ORF">ROSMUCSMR3_03630</name>
</gene>
<dbReference type="AlphaFoldDB" id="A0A1V0RTI8"/>
<dbReference type="Proteomes" id="UP000192273">
    <property type="component" value="Chromosome"/>
</dbReference>
<dbReference type="PANTHER" id="PTHR40943:SF1">
    <property type="entry name" value="CYTOPLASMIC PROTEIN"/>
    <property type="match status" value="1"/>
</dbReference>
<dbReference type="EMBL" id="CP020474">
    <property type="protein sequence ID" value="ARE85083.1"/>
    <property type="molecule type" value="Genomic_DNA"/>
</dbReference>
<dbReference type="InterPro" id="IPR014710">
    <property type="entry name" value="RmlC-like_jellyroll"/>
</dbReference>
<dbReference type="OrthoDB" id="9799053at2"/>
<dbReference type="InterPro" id="IPR011051">
    <property type="entry name" value="RmlC_Cupin_sf"/>
</dbReference>
<proteinExistence type="predicted"/>
<accession>A0A1V0RTI8</accession>
<dbReference type="Gene3D" id="2.60.120.10">
    <property type="entry name" value="Jelly Rolls"/>
    <property type="match status" value="2"/>
</dbReference>
<feature type="domain" description="(S)-ureidoglycine aminohydrolase cupin" evidence="1">
    <location>
        <begin position="170"/>
        <end position="241"/>
    </location>
</feature>
<dbReference type="Pfam" id="PF05899">
    <property type="entry name" value="Cupin_3"/>
    <property type="match status" value="1"/>
</dbReference>
<evidence type="ECO:0000259" key="1">
    <source>
        <dbReference type="Pfam" id="PF05899"/>
    </source>
</evidence>
<reference evidence="2 3" key="1">
    <citation type="submission" date="2017-03" db="EMBL/GenBank/DDBJ databases">
        <title>Genome Sequence of Roseovarius mucosus strain SMR3 Isolated from a culture of the Diatom Skeletonema marinoi.</title>
        <authorList>
            <person name="Topel M."/>
            <person name="Pinder M."/>
            <person name="Johansson O.N."/>
            <person name="Kourtchenko O."/>
            <person name="Godhe A."/>
            <person name="Clarke A.K."/>
        </authorList>
    </citation>
    <scope>NUCLEOTIDE SEQUENCE [LARGE SCALE GENOMIC DNA]</scope>
    <source>
        <strain evidence="2 3">SMR3</strain>
    </source>
</reference>
<dbReference type="RefSeq" id="WP_081508239.1">
    <property type="nucleotide sequence ID" value="NZ_CP020474.1"/>
</dbReference>
<protein>
    <recommendedName>
        <fullName evidence="1">(S)-ureidoglycine aminohydrolase cupin domain-containing protein</fullName>
    </recommendedName>
</protein>